<gene>
    <name evidence="1" type="ORF">GCM10007935_02570</name>
</gene>
<dbReference type="EMBL" id="BSPB01000002">
    <property type="protein sequence ID" value="GLS12829.1"/>
    <property type="molecule type" value="Genomic_DNA"/>
</dbReference>
<dbReference type="InterPro" id="IPR029033">
    <property type="entry name" value="His_PPase_superfam"/>
</dbReference>
<name>A0ABQ6BZ91_9BURK</name>
<comment type="caution">
    <text evidence="1">The sequence shown here is derived from an EMBL/GenBank/DDBJ whole genome shotgun (WGS) entry which is preliminary data.</text>
</comment>
<dbReference type="Gene3D" id="3.40.50.1240">
    <property type="entry name" value="Phosphoglycerate mutase-like"/>
    <property type="match status" value="1"/>
</dbReference>
<evidence type="ECO:0000313" key="1">
    <source>
        <dbReference type="EMBL" id="GLS12829.1"/>
    </source>
</evidence>
<proteinExistence type="predicted"/>
<dbReference type="Pfam" id="PF00300">
    <property type="entry name" value="His_Phos_1"/>
    <property type="match status" value="1"/>
</dbReference>
<keyword evidence="2" id="KW-1185">Reference proteome</keyword>
<dbReference type="InterPro" id="IPR013078">
    <property type="entry name" value="His_Pase_superF_clade-1"/>
</dbReference>
<accession>A0ABQ6BZ91</accession>
<organism evidence="1 2">
    <name type="scientific">Hydrogenophaga electricum</name>
    <dbReference type="NCBI Taxonomy" id="1230953"/>
    <lineage>
        <taxon>Bacteria</taxon>
        <taxon>Pseudomonadati</taxon>
        <taxon>Pseudomonadota</taxon>
        <taxon>Betaproteobacteria</taxon>
        <taxon>Burkholderiales</taxon>
        <taxon>Comamonadaceae</taxon>
        <taxon>Hydrogenophaga</taxon>
    </lineage>
</organism>
<dbReference type="Proteomes" id="UP001156903">
    <property type="component" value="Unassembled WGS sequence"/>
</dbReference>
<dbReference type="RefSeq" id="WP_234264788.1">
    <property type="nucleotide sequence ID" value="NZ_BSPB01000002.1"/>
</dbReference>
<reference evidence="2" key="1">
    <citation type="journal article" date="2019" name="Int. J. Syst. Evol. Microbiol.">
        <title>The Global Catalogue of Microorganisms (GCM) 10K type strain sequencing project: providing services to taxonomists for standard genome sequencing and annotation.</title>
        <authorList>
            <consortium name="The Broad Institute Genomics Platform"/>
            <consortium name="The Broad Institute Genome Sequencing Center for Infectious Disease"/>
            <person name="Wu L."/>
            <person name="Ma J."/>
        </authorList>
    </citation>
    <scope>NUCLEOTIDE SEQUENCE [LARGE SCALE GENOMIC DNA]</scope>
    <source>
        <strain evidence="2">NBRC 109341</strain>
    </source>
</reference>
<evidence type="ECO:0000313" key="2">
    <source>
        <dbReference type="Proteomes" id="UP001156903"/>
    </source>
</evidence>
<sequence>MRLWLLRHGPVDLPPGLCYGASDVPALAEPTQGAAIAFASLPAPGVPVWVSALGRARQLAQALQALRPDLGDPRVDARLNEMHFGGWELRPWDSLPRSEFEDWMAGFAHHRVGGDRSGESTQQVLDRVAAALDAARATQQPEMVWVTHAGVIRAVQYLIQPGRRTIAGAHEWPRQAPPPGGWLALTV</sequence>
<protein>
    <submittedName>
        <fullName evidence="1">Phosphoglycerate mutase</fullName>
    </submittedName>
</protein>
<dbReference type="SMART" id="SM00855">
    <property type="entry name" value="PGAM"/>
    <property type="match status" value="1"/>
</dbReference>
<dbReference type="SUPFAM" id="SSF53254">
    <property type="entry name" value="Phosphoglycerate mutase-like"/>
    <property type="match status" value="1"/>
</dbReference>